<keyword evidence="1" id="KW-1133">Transmembrane helix</keyword>
<reference evidence="4" key="1">
    <citation type="journal article" date="2024" name="Algal Res.">
        <title>Biochemical, toxicological and genomic investigation of a high-biomass producing Limnothrix strain isolated from Italian shallow drinking water reservoir.</title>
        <authorList>
            <person name="Simonazzi M."/>
            <person name="Shishido T.K."/>
            <person name="Delbaje E."/>
            <person name="Wahlsten M."/>
            <person name="Fewer D.P."/>
            <person name="Sivonen K."/>
            <person name="Pezzolesi L."/>
            <person name="Pistocchi R."/>
        </authorList>
    </citation>
    <scope>NUCLEOTIDE SEQUENCE [LARGE SCALE GENOMIC DNA]</scope>
    <source>
        <strain evidence="4">LRLZ20PSL1</strain>
    </source>
</reference>
<dbReference type="EMBL" id="JAZAQF010000090">
    <property type="protein sequence ID" value="MFG3819385.1"/>
    <property type="molecule type" value="Genomic_DNA"/>
</dbReference>
<accession>A0ABW7CE46</accession>
<keyword evidence="4" id="KW-1185">Reference proteome</keyword>
<feature type="domain" description="G" evidence="2">
    <location>
        <begin position="300"/>
        <end position="393"/>
    </location>
</feature>
<dbReference type="InterPro" id="IPR027417">
    <property type="entry name" value="P-loop_NTPase"/>
</dbReference>
<protein>
    <submittedName>
        <fullName evidence="3">GTPase</fullName>
    </submittedName>
</protein>
<sequence length="641" mass="71069">MGRLARWQWAVLVLPLVVMVGVVLWAAGSQLHAWGLSWIWGLFTLMLVGWRWLLVRWTKSMVGQVEAAIASAGLADWEQRGDHVAVPVNEGALARAELALTELLQASQNDPAPWEDWDQFWQRCLSLTTAVARAYYPEASYPLLSIYVPQAYRLMRGTVDDLDRWMQQLEPVLGQVTVGQAYETYTLYQKLEPSVRKAFRAWQWAQWFLNPVAAAARTATQGSSNRADRALLANLGQVLRETALRNLARQAIALYGGAGLPPENFAPIASPIPKAQTQTLQALIAQAEPEEAIATAVVNVLLLGRTGAGKSSLVNGLFAAELAETDVLPNTDRVVSYEWVAATGDRLRLWDSPGYEQAGNPTAGEQARAAARAADLILLVTPALDPALQMDLDCLRDLQTAGVTAPVIGVISQVDRLRPLREWQPPYDWLGGDRPKEQSMREAVQYRAELLGAHCDRFLPVVLGERGPWGLETLSLALLEAIGPAQELRLARFLRDREARATAAARIIDKYVFQMSTAQGLALFLKSPVLQLISRVMTGSPTLAYLLAERIPIEQLPLVVGKLQLAYDLFSLLQPTASLDGEARSRNLDWLSLWPLVTDNDQPPEQEAWALGHALVEHWSQETPVNTLRDRVQFYRQARLV</sequence>
<evidence type="ECO:0000313" key="3">
    <source>
        <dbReference type="EMBL" id="MFG3819385.1"/>
    </source>
</evidence>
<keyword evidence="1" id="KW-0812">Transmembrane</keyword>
<name>A0ABW7CE46_9CYAN</name>
<dbReference type="PANTHER" id="PTHR42714">
    <property type="entry name" value="TRNA MODIFICATION GTPASE GTPBP3"/>
    <property type="match status" value="1"/>
</dbReference>
<feature type="transmembrane region" description="Helical" evidence="1">
    <location>
        <begin position="7"/>
        <end position="27"/>
    </location>
</feature>
<dbReference type="SUPFAM" id="SSF52540">
    <property type="entry name" value="P-loop containing nucleoside triphosphate hydrolases"/>
    <property type="match status" value="1"/>
</dbReference>
<feature type="transmembrane region" description="Helical" evidence="1">
    <location>
        <begin position="33"/>
        <end position="54"/>
    </location>
</feature>
<dbReference type="Pfam" id="PF01926">
    <property type="entry name" value="MMR_HSR1"/>
    <property type="match status" value="1"/>
</dbReference>
<dbReference type="Gene3D" id="3.40.50.300">
    <property type="entry name" value="P-loop containing nucleotide triphosphate hydrolases"/>
    <property type="match status" value="1"/>
</dbReference>
<dbReference type="Proteomes" id="UP001604335">
    <property type="component" value="Unassembled WGS sequence"/>
</dbReference>
<dbReference type="InterPro" id="IPR006073">
    <property type="entry name" value="GTP-bd"/>
</dbReference>
<proteinExistence type="predicted"/>
<evidence type="ECO:0000313" key="4">
    <source>
        <dbReference type="Proteomes" id="UP001604335"/>
    </source>
</evidence>
<comment type="caution">
    <text evidence="3">The sequence shown here is derived from an EMBL/GenBank/DDBJ whole genome shotgun (WGS) entry which is preliminary data.</text>
</comment>
<gene>
    <name evidence="3" type="ORF">VPK24_17195</name>
</gene>
<evidence type="ECO:0000256" key="1">
    <source>
        <dbReference type="SAM" id="Phobius"/>
    </source>
</evidence>
<organism evidence="3 4">
    <name type="scientific">Limnothrix redekei LRLZ20PSL1</name>
    <dbReference type="NCBI Taxonomy" id="3112953"/>
    <lineage>
        <taxon>Bacteria</taxon>
        <taxon>Bacillati</taxon>
        <taxon>Cyanobacteriota</taxon>
        <taxon>Cyanophyceae</taxon>
        <taxon>Pseudanabaenales</taxon>
        <taxon>Pseudanabaenaceae</taxon>
        <taxon>Limnothrix</taxon>
    </lineage>
</organism>
<evidence type="ECO:0000259" key="2">
    <source>
        <dbReference type="Pfam" id="PF01926"/>
    </source>
</evidence>
<dbReference type="PANTHER" id="PTHR42714:SF2">
    <property type="entry name" value="TRNA MODIFICATION GTPASE GTPBP3, MITOCHONDRIAL"/>
    <property type="match status" value="1"/>
</dbReference>
<keyword evidence="1" id="KW-0472">Membrane</keyword>
<dbReference type="RefSeq" id="WP_393015260.1">
    <property type="nucleotide sequence ID" value="NZ_JAZAQF010000090.1"/>
</dbReference>